<gene>
    <name evidence="7" type="ORF">FHX72_000043</name>
</gene>
<dbReference type="Pfam" id="PF00005">
    <property type="entry name" value="ABC_tran"/>
    <property type="match status" value="2"/>
</dbReference>
<dbReference type="GO" id="GO:0016887">
    <property type="term" value="F:ATP hydrolysis activity"/>
    <property type="evidence" value="ECO:0007669"/>
    <property type="project" value="InterPro"/>
</dbReference>
<feature type="compositionally biased region" description="Low complexity" evidence="5">
    <location>
        <begin position="279"/>
        <end position="289"/>
    </location>
</feature>
<proteinExistence type="inferred from homology"/>
<dbReference type="InterPro" id="IPR017871">
    <property type="entry name" value="ABC_transporter-like_CS"/>
</dbReference>
<protein>
    <submittedName>
        <fullName evidence="7">Peptide/nickel transport system ATP-binding protein</fullName>
    </submittedName>
</protein>
<dbReference type="AlphaFoldDB" id="A0A7W4UK65"/>
<dbReference type="InterPro" id="IPR050319">
    <property type="entry name" value="ABC_transp_ATP-bind"/>
</dbReference>
<dbReference type="InterPro" id="IPR003593">
    <property type="entry name" value="AAA+_ATPase"/>
</dbReference>
<organism evidence="7 8">
    <name type="scientific">Pseudoclavibacter helvolus</name>
    <dbReference type="NCBI Taxonomy" id="255205"/>
    <lineage>
        <taxon>Bacteria</taxon>
        <taxon>Bacillati</taxon>
        <taxon>Actinomycetota</taxon>
        <taxon>Actinomycetes</taxon>
        <taxon>Micrococcales</taxon>
        <taxon>Microbacteriaceae</taxon>
        <taxon>Pseudoclavibacter</taxon>
    </lineage>
</organism>
<keyword evidence="8" id="KW-1185">Reference proteome</keyword>
<keyword evidence="2" id="KW-0813">Transport</keyword>
<dbReference type="Proteomes" id="UP000545286">
    <property type="component" value="Unassembled WGS sequence"/>
</dbReference>
<evidence type="ECO:0000313" key="8">
    <source>
        <dbReference type="Proteomes" id="UP000545286"/>
    </source>
</evidence>
<evidence type="ECO:0000313" key="7">
    <source>
        <dbReference type="EMBL" id="MBB2955931.1"/>
    </source>
</evidence>
<dbReference type="CDD" id="cd03257">
    <property type="entry name" value="ABC_NikE_OppD_transporters"/>
    <property type="match status" value="2"/>
</dbReference>
<dbReference type="PANTHER" id="PTHR43776">
    <property type="entry name" value="TRANSPORT ATP-BINDING PROTEIN"/>
    <property type="match status" value="1"/>
</dbReference>
<comment type="caution">
    <text evidence="7">The sequence shown here is derived from an EMBL/GenBank/DDBJ whole genome shotgun (WGS) entry which is preliminary data.</text>
</comment>
<dbReference type="Gene3D" id="3.40.50.300">
    <property type="entry name" value="P-loop containing nucleotide triphosphate hydrolases"/>
    <property type="match status" value="2"/>
</dbReference>
<dbReference type="PROSITE" id="PS00211">
    <property type="entry name" value="ABC_TRANSPORTER_1"/>
    <property type="match status" value="2"/>
</dbReference>
<dbReference type="NCBIfam" id="NF007739">
    <property type="entry name" value="PRK10419.1"/>
    <property type="match status" value="2"/>
</dbReference>
<accession>A0A7W4UK65</accession>
<evidence type="ECO:0000256" key="3">
    <source>
        <dbReference type="ARBA" id="ARBA00022741"/>
    </source>
</evidence>
<dbReference type="PROSITE" id="PS50893">
    <property type="entry name" value="ABC_TRANSPORTER_2"/>
    <property type="match status" value="2"/>
</dbReference>
<name>A0A7W4UK65_9MICO</name>
<feature type="region of interest" description="Disordered" evidence="5">
    <location>
        <begin position="267"/>
        <end position="289"/>
    </location>
</feature>
<evidence type="ECO:0000256" key="5">
    <source>
        <dbReference type="SAM" id="MobiDB-lite"/>
    </source>
</evidence>
<comment type="similarity">
    <text evidence="1">Belongs to the ABC transporter superfamily.</text>
</comment>
<dbReference type="InterPro" id="IPR003439">
    <property type="entry name" value="ABC_transporter-like_ATP-bd"/>
</dbReference>
<evidence type="ECO:0000256" key="1">
    <source>
        <dbReference type="ARBA" id="ARBA00005417"/>
    </source>
</evidence>
<evidence type="ECO:0000259" key="6">
    <source>
        <dbReference type="PROSITE" id="PS50893"/>
    </source>
</evidence>
<dbReference type="GO" id="GO:0005524">
    <property type="term" value="F:ATP binding"/>
    <property type="evidence" value="ECO:0007669"/>
    <property type="project" value="UniProtKB-KW"/>
</dbReference>
<keyword evidence="4 7" id="KW-0067">ATP-binding</keyword>
<dbReference type="GO" id="GO:0055085">
    <property type="term" value="P:transmembrane transport"/>
    <property type="evidence" value="ECO:0007669"/>
    <property type="project" value="UniProtKB-ARBA"/>
</dbReference>
<evidence type="ECO:0000256" key="4">
    <source>
        <dbReference type="ARBA" id="ARBA00022840"/>
    </source>
</evidence>
<evidence type="ECO:0000256" key="2">
    <source>
        <dbReference type="ARBA" id="ARBA00022448"/>
    </source>
</evidence>
<reference evidence="7 8" key="1">
    <citation type="submission" date="2020-08" db="EMBL/GenBank/DDBJ databases">
        <title>Sequencing the genomes of 1000 actinobacteria strains.</title>
        <authorList>
            <person name="Klenk H.-P."/>
        </authorList>
    </citation>
    <scope>NUCLEOTIDE SEQUENCE [LARGE SCALE GENOMIC DNA]</scope>
    <source>
        <strain evidence="7 8">DSM 20419</strain>
    </source>
</reference>
<dbReference type="InterPro" id="IPR027417">
    <property type="entry name" value="P-loop_NTPase"/>
</dbReference>
<feature type="domain" description="ABC transporter" evidence="6">
    <location>
        <begin position="20"/>
        <end position="266"/>
    </location>
</feature>
<dbReference type="SMART" id="SM00382">
    <property type="entry name" value="AAA"/>
    <property type="match status" value="2"/>
</dbReference>
<dbReference type="SUPFAM" id="SSF52540">
    <property type="entry name" value="P-loop containing nucleoside triphosphate hydrolases"/>
    <property type="match status" value="2"/>
</dbReference>
<keyword evidence="3" id="KW-0547">Nucleotide-binding</keyword>
<dbReference type="PANTHER" id="PTHR43776:SF7">
    <property type="entry name" value="D,D-DIPEPTIDE TRANSPORT ATP-BINDING PROTEIN DDPF-RELATED"/>
    <property type="match status" value="1"/>
</dbReference>
<dbReference type="EMBL" id="JACHWJ010000001">
    <property type="protein sequence ID" value="MBB2955931.1"/>
    <property type="molecule type" value="Genomic_DNA"/>
</dbReference>
<dbReference type="RefSeq" id="WP_338109978.1">
    <property type="nucleotide sequence ID" value="NZ_JACHWJ010000001.1"/>
</dbReference>
<feature type="domain" description="ABC transporter" evidence="6">
    <location>
        <begin position="292"/>
        <end position="536"/>
    </location>
</feature>
<sequence>MITTTNTGADPDARGAPPVAEVEDLRVSFGDFEAVRGVTFEVRRGECLALVGESGSGKSVTARSLLGLSGEGARIEANALRLDGTALPARSGDSAWRAIRGARIGLVHQDALVALDPLRPVWREVEDAIRLHSDLGREARRARVLELLARVGLEEPATIARRRSGQLSGGQRQRVLIAAALAGDPELLIADEPTSSVDQAVQAQLITLFETLKADGTTILFITHDLGVVQRLADRVAVMSEGLIVETASTEQLFRQPEHRVTRELLAAQPKSSSGSGSPDAEAPADATPPILEVRGVSKAFRSVGAPPVRAVQEASFRLSRGETLGIVGSSGSGKSTLARIALGLERPDAGSVVFLGEPWTPAPERLRRKRRPKLGYVPQDALSSFDPRRTTGEILADALTAGRSTSARANRAGISAALEQVGLDASIAGLRPLHLSGGQRQRVAIARALAPKPEVLLCDEPVSSLDVTVQAQVLTLIQRLVDELGLACLFISHDLAVVAQLSDRVAVMSHGELVETAPVAELFRAPNHPASRALLEAHKSLEVR</sequence>